<organism evidence="4 5">
    <name type="scientific">Diplocarpon rosae</name>
    <dbReference type="NCBI Taxonomy" id="946125"/>
    <lineage>
        <taxon>Eukaryota</taxon>
        <taxon>Fungi</taxon>
        <taxon>Dikarya</taxon>
        <taxon>Ascomycota</taxon>
        <taxon>Pezizomycotina</taxon>
        <taxon>Leotiomycetes</taxon>
        <taxon>Helotiales</taxon>
        <taxon>Drepanopezizaceae</taxon>
        <taxon>Diplocarpon</taxon>
    </lineage>
</organism>
<dbReference type="InterPro" id="IPR050593">
    <property type="entry name" value="LovG"/>
</dbReference>
<name>A0AAD9T6X0_9HELO</name>
<feature type="compositionally biased region" description="Basic residues" evidence="2">
    <location>
        <begin position="26"/>
        <end position="36"/>
    </location>
</feature>
<dbReference type="PANTHER" id="PTHR48070">
    <property type="entry name" value="ESTERASE OVCA2"/>
    <property type="match status" value="1"/>
</dbReference>
<feature type="domain" description="Serine hydrolase" evidence="3">
    <location>
        <begin position="58"/>
        <end position="311"/>
    </location>
</feature>
<dbReference type="Proteomes" id="UP001285354">
    <property type="component" value="Unassembled WGS sequence"/>
</dbReference>
<dbReference type="InterPro" id="IPR029058">
    <property type="entry name" value="AB_hydrolase_fold"/>
</dbReference>
<feature type="region of interest" description="Disordered" evidence="2">
    <location>
        <begin position="26"/>
        <end position="53"/>
    </location>
</feature>
<accession>A0AAD9T6X0</accession>
<comment type="caution">
    <text evidence="4">The sequence shown here is derived from an EMBL/GenBank/DDBJ whole genome shotgun (WGS) entry which is preliminary data.</text>
</comment>
<dbReference type="PANTHER" id="PTHR48070:SF6">
    <property type="entry name" value="ESTERASE OVCA2"/>
    <property type="match status" value="1"/>
</dbReference>
<dbReference type="Gene3D" id="3.40.50.1820">
    <property type="entry name" value="alpha/beta hydrolase"/>
    <property type="match status" value="1"/>
</dbReference>
<keyword evidence="1" id="KW-0378">Hydrolase</keyword>
<evidence type="ECO:0000313" key="5">
    <source>
        <dbReference type="Proteomes" id="UP001285354"/>
    </source>
</evidence>
<evidence type="ECO:0000313" key="4">
    <source>
        <dbReference type="EMBL" id="KAK2629724.1"/>
    </source>
</evidence>
<dbReference type="AlphaFoldDB" id="A0AAD9T6X0"/>
<proteinExistence type="predicted"/>
<evidence type="ECO:0000256" key="2">
    <source>
        <dbReference type="SAM" id="MobiDB-lite"/>
    </source>
</evidence>
<gene>
    <name evidence="4" type="ORF">QTJ16_000544</name>
</gene>
<evidence type="ECO:0000259" key="3">
    <source>
        <dbReference type="Pfam" id="PF03959"/>
    </source>
</evidence>
<protein>
    <recommendedName>
        <fullName evidence="3">Serine hydrolase domain-containing protein</fullName>
    </recommendedName>
</protein>
<dbReference type="GO" id="GO:0019748">
    <property type="term" value="P:secondary metabolic process"/>
    <property type="evidence" value="ECO:0007669"/>
    <property type="project" value="TreeGrafter"/>
</dbReference>
<dbReference type="InterPro" id="IPR005645">
    <property type="entry name" value="FSH-like_dom"/>
</dbReference>
<dbReference type="SUPFAM" id="SSF53474">
    <property type="entry name" value="alpha/beta-Hydrolases"/>
    <property type="match status" value="1"/>
</dbReference>
<evidence type="ECO:0000256" key="1">
    <source>
        <dbReference type="ARBA" id="ARBA00022801"/>
    </source>
</evidence>
<dbReference type="EMBL" id="JAUBYV010000001">
    <property type="protein sequence ID" value="KAK2629724.1"/>
    <property type="molecule type" value="Genomic_DNA"/>
</dbReference>
<dbReference type="GO" id="GO:0016787">
    <property type="term" value="F:hydrolase activity"/>
    <property type="evidence" value="ECO:0007669"/>
    <property type="project" value="UniProtKB-KW"/>
</dbReference>
<dbReference type="GO" id="GO:0005737">
    <property type="term" value="C:cytoplasm"/>
    <property type="evidence" value="ECO:0007669"/>
    <property type="project" value="TreeGrafter"/>
</dbReference>
<feature type="compositionally biased region" description="Polar residues" evidence="2">
    <location>
        <begin position="37"/>
        <end position="53"/>
    </location>
</feature>
<dbReference type="Pfam" id="PF03959">
    <property type="entry name" value="FSH1"/>
    <property type="match status" value="1"/>
</dbReference>
<keyword evidence="5" id="KW-1185">Reference proteome</keyword>
<reference evidence="4" key="1">
    <citation type="submission" date="2023-06" db="EMBL/GenBank/DDBJ databases">
        <title>Draft genome of Marssonina rosae.</title>
        <authorList>
            <person name="Cheng Q."/>
        </authorList>
    </citation>
    <scope>NUCLEOTIDE SEQUENCE</scope>
    <source>
        <strain evidence="4">R4</strain>
    </source>
</reference>
<dbReference type="GO" id="GO:0005634">
    <property type="term" value="C:nucleus"/>
    <property type="evidence" value="ECO:0007669"/>
    <property type="project" value="TreeGrafter"/>
</dbReference>
<sequence>MSASSLLRLSSTHAIARNIFSPSSHFHSRHRYHTQRTRSSTMSAKKTNESTSPATDLRKLKILMLHGYTQSGPHFRSKTRALEKALSKAFPPPPRTPHKPLPGSLPQFPGGVQLIYPTGPIKLRPADIPGFDASALQSAASEGGKGEEPDAWAWWKKSDAPDGLYEGLEEGLETVRQTIEEAGGVDGVIGFSQGAALAGLVASLLEPGRASAFPSSSAAPSFQFPPSWTTLIAALPQPQLKFAVSYSGFYAPHAAYAPFYEPKIATRFLHVIGSLDSVVQEERSEGFVERCADREGVLHPGGHFVPVGKDFAGVLVGFLRDVLSKQKREGSEDERLEDTNVPL</sequence>